<comment type="caution">
    <text evidence="2">The sequence shown here is derived from an EMBL/GenBank/DDBJ whole genome shotgun (WGS) entry which is preliminary data.</text>
</comment>
<organism evidence="2 3">
    <name type="scientific">Lactiplantibacillus nangangensis</name>
    <dbReference type="NCBI Taxonomy" id="2559917"/>
    <lineage>
        <taxon>Bacteria</taxon>
        <taxon>Bacillati</taxon>
        <taxon>Bacillota</taxon>
        <taxon>Bacilli</taxon>
        <taxon>Lactobacillales</taxon>
        <taxon>Lactobacillaceae</taxon>
        <taxon>Lactiplantibacillus</taxon>
    </lineage>
</organism>
<dbReference type="Proteomes" id="UP001596171">
    <property type="component" value="Unassembled WGS sequence"/>
</dbReference>
<accession>A0ABW1SFC0</accession>
<name>A0ABW1SFC0_9LACO</name>
<evidence type="ECO:0000313" key="3">
    <source>
        <dbReference type="Proteomes" id="UP001596171"/>
    </source>
</evidence>
<feature type="transmembrane region" description="Helical" evidence="1">
    <location>
        <begin position="6"/>
        <end position="25"/>
    </location>
</feature>
<keyword evidence="3" id="KW-1185">Reference proteome</keyword>
<keyword evidence="1" id="KW-1133">Transmembrane helix</keyword>
<gene>
    <name evidence="2" type="ORF">ACFP1L_00505</name>
</gene>
<dbReference type="EMBL" id="JBHSSE010000002">
    <property type="protein sequence ID" value="MFC6200371.1"/>
    <property type="molecule type" value="Genomic_DNA"/>
</dbReference>
<keyword evidence="1" id="KW-0472">Membrane</keyword>
<protein>
    <recommendedName>
        <fullName evidence="4">Integral membrane protein</fullName>
    </recommendedName>
</protein>
<feature type="transmembrane region" description="Helical" evidence="1">
    <location>
        <begin position="99"/>
        <end position="119"/>
    </location>
</feature>
<feature type="transmembrane region" description="Helical" evidence="1">
    <location>
        <begin position="140"/>
        <end position="169"/>
    </location>
</feature>
<reference evidence="3" key="1">
    <citation type="journal article" date="2019" name="Int. J. Syst. Evol. Microbiol.">
        <title>The Global Catalogue of Microorganisms (GCM) 10K type strain sequencing project: providing services to taxonomists for standard genome sequencing and annotation.</title>
        <authorList>
            <consortium name="The Broad Institute Genomics Platform"/>
            <consortium name="The Broad Institute Genome Sequencing Center for Infectious Disease"/>
            <person name="Wu L."/>
            <person name="Ma J."/>
        </authorList>
    </citation>
    <scope>NUCLEOTIDE SEQUENCE [LARGE SCALE GENOMIC DNA]</scope>
    <source>
        <strain evidence="3">CCM 8930</strain>
    </source>
</reference>
<evidence type="ECO:0000313" key="2">
    <source>
        <dbReference type="EMBL" id="MFC6200371.1"/>
    </source>
</evidence>
<keyword evidence="1" id="KW-0812">Transmembrane</keyword>
<sequence length="170" mass="19677">MFIILAILGISALILVVITFTYTIMAHRFTMGKTIGLTAQAQRLIQLDQFNQSHPAAKRQFERYQHWFLMLKITFSIAIIVPSFWLLLLPNFGTTTGMLILLAVLAFAMAIVSYFSLTSQYQVRQTYRQHKLLLQAKSHLIQWFVAFEIAIIVFTYVSLVFDAYCAIYYF</sequence>
<proteinExistence type="predicted"/>
<feature type="transmembrane region" description="Helical" evidence="1">
    <location>
        <begin position="67"/>
        <end position="87"/>
    </location>
</feature>
<evidence type="ECO:0008006" key="4">
    <source>
        <dbReference type="Google" id="ProtNLM"/>
    </source>
</evidence>
<dbReference type="RefSeq" id="WP_137616145.1">
    <property type="nucleotide sequence ID" value="NZ_BJDI01000007.1"/>
</dbReference>
<evidence type="ECO:0000256" key="1">
    <source>
        <dbReference type="SAM" id="Phobius"/>
    </source>
</evidence>